<dbReference type="HAMAP" id="MF_00061">
    <property type="entry name" value="IspE"/>
    <property type="match status" value="1"/>
</dbReference>
<keyword evidence="4 10" id="KW-0808">Transferase</keyword>
<dbReference type="Proteomes" id="UP000193862">
    <property type="component" value="Unassembled WGS sequence"/>
</dbReference>
<sequence>MPDLDVARTADAVRVFAPAKINLSLHVTGQRADGYHLLDSLVVFVDVGDQISAARADMFSLALSGPMAAGLRDTADNLVLRAARLGGVPLALGLDKHLPVASGIGGGSTDAAAALKAAGRLGAPRPSAQEVLALGADVPVCLAGVSARMQGIGDVITAQPLPPLHMVLVNSGVPVATPDVFKGLTTKNNPPMEAGLSRWPDSLAFIDWLALQRNDLEKPACKVAPEIGATLVALSLSPDVLMVRMSGSGATCFGLYPSRLHAETAAYQIARMNPWWWVQAASTLPG</sequence>
<dbReference type="EC" id="2.7.1.148" evidence="2 10"/>
<evidence type="ECO:0000256" key="2">
    <source>
        <dbReference type="ARBA" id="ARBA00012052"/>
    </source>
</evidence>
<dbReference type="SUPFAM" id="SSF55060">
    <property type="entry name" value="GHMP Kinase, C-terminal domain"/>
    <property type="match status" value="1"/>
</dbReference>
<dbReference type="GO" id="GO:0005524">
    <property type="term" value="F:ATP binding"/>
    <property type="evidence" value="ECO:0007669"/>
    <property type="project" value="UniProtKB-UniRule"/>
</dbReference>
<reference evidence="13 14" key="1">
    <citation type="submission" date="2017-03" db="EMBL/GenBank/DDBJ databases">
        <authorList>
            <person name="Afonso C.L."/>
            <person name="Miller P.J."/>
            <person name="Scott M.A."/>
            <person name="Spackman E."/>
            <person name="Goraichik I."/>
            <person name="Dimitrov K.M."/>
            <person name="Suarez D.L."/>
            <person name="Swayne D.E."/>
        </authorList>
    </citation>
    <scope>NUCLEOTIDE SEQUENCE [LARGE SCALE GENOMIC DNA]</scope>
    <source>
        <strain evidence="13 14">CECT 8620</strain>
    </source>
</reference>
<feature type="domain" description="GHMP kinase C-terminal" evidence="12">
    <location>
        <begin position="211"/>
        <end position="271"/>
    </location>
</feature>
<evidence type="ECO:0000256" key="1">
    <source>
        <dbReference type="ARBA" id="ARBA00009684"/>
    </source>
</evidence>
<evidence type="ECO:0000256" key="4">
    <source>
        <dbReference type="ARBA" id="ARBA00022679"/>
    </source>
</evidence>
<evidence type="ECO:0000256" key="3">
    <source>
        <dbReference type="ARBA" id="ARBA00017473"/>
    </source>
</evidence>
<name>A0A1Y5SZ15_9RHOB</name>
<feature type="active site" evidence="10">
    <location>
        <position position="20"/>
    </location>
</feature>
<keyword evidence="8 10" id="KW-0414">Isoprene biosynthesis</keyword>
<dbReference type="NCBIfam" id="NF011202">
    <property type="entry name" value="PRK14608.1"/>
    <property type="match status" value="1"/>
</dbReference>
<comment type="similarity">
    <text evidence="1 10">Belongs to the GHMP kinase family. IspE subfamily.</text>
</comment>
<dbReference type="Gene3D" id="3.30.230.10">
    <property type="match status" value="1"/>
</dbReference>
<dbReference type="InterPro" id="IPR036554">
    <property type="entry name" value="GHMP_kinase_C_sf"/>
</dbReference>
<comment type="function">
    <text evidence="10">Catalyzes the phosphorylation of the position 2 hydroxy group of 4-diphosphocytidyl-2C-methyl-D-erythritol.</text>
</comment>
<dbReference type="PANTHER" id="PTHR43527:SF2">
    <property type="entry name" value="4-DIPHOSPHOCYTIDYL-2-C-METHYL-D-ERYTHRITOL KINASE, CHLOROPLASTIC"/>
    <property type="match status" value="1"/>
</dbReference>
<feature type="domain" description="GHMP kinase N-terminal" evidence="11">
    <location>
        <begin position="78"/>
        <end position="157"/>
    </location>
</feature>
<dbReference type="EMBL" id="FWFS01000007">
    <property type="protein sequence ID" value="SLN48397.1"/>
    <property type="molecule type" value="Genomic_DNA"/>
</dbReference>
<dbReference type="Gene3D" id="3.30.70.890">
    <property type="entry name" value="GHMP kinase, C-terminal domain"/>
    <property type="match status" value="1"/>
</dbReference>
<dbReference type="PIRSF" id="PIRSF010376">
    <property type="entry name" value="IspE"/>
    <property type="match status" value="1"/>
</dbReference>
<dbReference type="InterPro" id="IPR014721">
    <property type="entry name" value="Ribsml_uS5_D2-typ_fold_subgr"/>
</dbReference>
<evidence type="ECO:0000256" key="9">
    <source>
        <dbReference type="ARBA" id="ARBA00032554"/>
    </source>
</evidence>
<keyword evidence="5 10" id="KW-0547">Nucleotide-binding</keyword>
<dbReference type="Pfam" id="PF00288">
    <property type="entry name" value="GHMP_kinases_N"/>
    <property type="match status" value="1"/>
</dbReference>
<dbReference type="InterPro" id="IPR006204">
    <property type="entry name" value="GHMP_kinase_N_dom"/>
</dbReference>
<feature type="active site" evidence="10">
    <location>
        <position position="137"/>
    </location>
</feature>
<protein>
    <recommendedName>
        <fullName evidence="3 10">4-diphosphocytidyl-2-C-methyl-D-erythritol kinase</fullName>
        <shortName evidence="10">CMK</shortName>
        <ecNumber evidence="2 10">2.7.1.148</ecNumber>
    </recommendedName>
    <alternativeName>
        <fullName evidence="9 10">4-(cytidine-5'-diphospho)-2-C-methyl-D-erythritol kinase</fullName>
    </alternativeName>
</protein>
<feature type="binding site" evidence="10">
    <location>
        <begin position="99"/>
        <end position="109"/>
    </location>
    <ligand>
        <name>ATP</name>
        <dbReference type="ChEBI" id="CHEBI:30616"/>
    </ligand>
</feature>
<dbReference type="GO" id="GO:0016114">
    <property type="term" value="P:terpenoid biosynthetic process"/>
    <property type="evidence" value="ECO:0007669"/>
    <property type="project" value="InterPro"/>
</dbReference>
<evidence type="ECO:0000259" key="12">
    <source>
        <dbReference type="Pfam" id="PF08544"/>
    </source>
</evidence>
<dbReference type="Pfam" id="PF08544">
    <property type="entry name" value="GHMP_kinases_C"/>
    <property type="match status" value="1"/>
</dbReference>
<evidence type="ECO:0000256" key="5">
    <source>
        <dbReference type="ARBA" id="ARBA00022741"/>
    </source>
</evidence>
<dbReference type="InterPro" id="IPR020568">
    <property type="entry name" value="Ribosomal_Su5_D2-typ_SF"/>
</dbReference>
<dbReference type="GO" id="GO:0019288">
    <property type="term" value="P:isopentenyl diphosphate biosynthetic process, methylerythritol 4-phosphate pathway"/>
    <property type="evidence" value="ECO:0007669"/>
    <property type="project" value="UniProtKB-UniRule"/>
</dbReference>
<comment type="pathway">
    <text evidence="10">Isoprenoid biosynthesis; isopentenyl diphosphate biosynthesis via DXP pathway; isopentenyl diphosphate from 1-deoxy-D-xylulose 5-phosphate: step 3/6.</text>
</comment>
<evidence type="ECO:0000259" key="11">
    <source>
        <dbReference type="Pfam" id="PF00288"/>
    </source>
</evidence>
<accession>A0A1Y5SZ15</accession>
<gene>
    <name evidence="10 13" type="primary">ispE</name>
    <name evidence="13" type="ORF">AQS8620_02025</name>
</gene>
<keyword evidence="6 10" id="KW-0418">Kinase</keyword>
<proteinExistence type="inferred from homology"/>
<comment type="catalytic activity">
    <reaction evidence="10">
        <text>4-CDP-2-C-methyl-D-erythritol + ATP = 4-CDP-2-C-methyl-D-erythritol 2-phosphate + ADP + H(+)</text>
        <dbReference type="Rhea" id="RHEA:18437"/>
        <dbReference type="ChEBI" id="CHEBI:15378"/>
        <dbReference type="ChEBI" id="CHEBI:30616"/>
        <dbReference type="ChEBI" id="CHEBI:57823"/>
        <dbReference type="ChEBI" id="CHEBI:57919"/>
        <dbReference type="ChEBI" id="CHEBI:456216"/>
        <dbReference type="EC" id="2.7.1.148"/>
    </reaction>
</comment>
<dbReference type="PANTHER" id="PTHR43527">
    <property type="entry name" value="4-DIPHOSPHOCYTIDYL-2-C-METHYL-D-ERYTHRITOL KINASE, CHLOROPLASTIC"/>
    <property type="match status" value="1"/>
</dbReference>
<evidence type="ECO:0000256" key="6">
    <source>
        <dbReference type="ARBA" id="ARBA00022777"/>
    </source>
</evidence>
<dbReference type="RefSeq" id="WP_085836728.1">
    <property type="nucleotide sequence ID" value="NZ_FWFS01000007.1"/>
</dbReference>
<evidence type="ECO:0000256" key="10">
    <source>
        <dbReference type="HAMAP-Rule" id="MF_00061"/>
    </source>
</evidence>
<organism evidence="13 14">
    <name type="scientific">Aquimixticola soesokkakensis</name>
    <dbReference type="NCBI Taxonomy" id="1519096"/>
    <lineage>
        <taxon>Bacteria</taxon>
        <taxon>Pseudomonadati</taxon>
        <taxon>Pseudomonadota</taxon>
        <taxon>Alphaproteobacteria</taxon>
        <taxon>Rhodobacterales</taxon>
        <taxon>Paracoccaceae</taxon>
        <taxon>Aquimixticola</taxon>
    </lineage>
</organism>
<evidence type="ECO:0000256" key="7">
    <source>
        <dbReference type="ARBA" id="ARBA00022840"/>
    </source>
</evidence>
<dbReference type="InterPro" id="IPR004424">
    <property type="entry name" value="IspE"/>
</dbReference>
<evidence type="ECO:0000256" key="8">
    <source>
        <dbReference type="ARBA" id="ARBA00023229"/>
    </source>
</evidence>
<dbReference type="SUPFAM" id="SSF54211">
    <property type="entry name" value="Ribosomal protein S5 domain 2-like"/>
    <property type="match status" value="1"/>
</dbReference>
<dbReference type="AlphaFoldDB" id="A0A1Y5SZ15"/>
<keyword evidence="14" id="KW-1185">Reference proteome</keyword>
<dbReference type="InterPro" id="IPR013750">
    <property type="entry name" value="GHMP_kinase_C_dom"/>
</dbReference>
<dbReference type="GO" id="GO:0050515">
    <property type="term" value="F:4-(cytidine 5'-diphospho)-2-C-methyl-D-erythritol kinase activity"/>
    <property type="evidence" value="ECO:0007669"/>
    <property type="project" value="UniProtKB-UniRule"/>
</dbReference>
<dbReference type="OrthoDB" id="9809438at2"/>
<evidence type="ECO:0000313" key="14">
    <source>
        <dbReference type="Proteomes" id="UP000193862"/>
    </source>
</evidence>
<evidence type="ECO:0000313" key="13">
    <source>
        <dbReference type="EMBL" id="SLN48397.1"/>
    </source>
</evidence>
<keyword evidence="7 10" id="KW-0067">ATP-binding</keyword>
<dbReference type="UniPathway" id="UPA00056">
    <property type="reaction ID" value="UER00094"/>
</dbReference>